<organism evidence="2 3">
    <name type="scientific">Patulibacter medicamentivorans</name>
    <dbReference type="NCBI Taxonomy" id="1097667"/>
    <lineage>
        <taxon>Bacteria</taxon>
        <taxon>Bacillati</taxon>
        <taxon>Actinomycetota</taxon>
        <taxon>Thermoleophilia</taxon>
        <taxon>Solirubrobacterales</taxon>
        <taxon>Patulibacteraceae</taxon>
        <taxon>Patulibacter</taxon>
    </lineage>
</organism>
<name>H0EAA9_9ACTN</name>
<sequence length="129" mass="14057">MYLPTQSTGSAPAALDPWIGLEEIAADTGVAISTVKKWTRPRTGYPLLRCSKPAHGVWRFRRSWVDAFLEDCSAQDRGAGTLAPPTSHRPPAAVIDPLREIADRPPRAPRRRRRGTVGDANLPIIAPLG</sequence>
<feature type="region of interest" description="Disordered" evidence="1">
    <location>
        <begin position="78"/>
        <end position="129"/>
    </location>
</feature>
<dbReference type="Proteomes" id="UP000005143">
    <property type="component" value="Unassembled WGS sequence"/>
</dbReference>
<proteinExistence type="predicted"/>
<evidence type="ECO:0000313" key="2">
    <source>
        <dbReference type="EMBL" id="EHN09449.1"/>
    </source>
</evidence>
<dbReference type="EMBL" id="AGUD01000292">
    <property type="protein sequence ID" value="EHN09449.1"/>
    <property type="molecule type" value="Genomic_DNA"/>
</dbReference>
<dbReference type="OrthoDB" id="5524782at2"/>
<accession>H0EAA9</accession>
<evidence type="ECO:0008006" key="4">
    <source>
        <dbReference type="Google" id="ProtNLM"/>
    </source>
</evidence>
<evidence type="ECO:0000313" key="3">
    <source>
        <dbReference type="Proteomes" id="UP000005143"/>
    </source>
</evidence>
<evidence type="ECO:0000256" key="1">
    <source>
        <dbReference type="SAM" id="MobiDB-lite"/>
    </source>
</evidence>
<comment type="caution">
    <text evidence="2">The sequence shown here is derived from an EMBL/GenBank/DDBJ whole genome shotgun (WGS) entry which is preliminary data.</text>
</comment>
<feature type="compositionally biased region" description="Basic and acidic residues" evidence="1">
    <location>
        <begin position="97"/>
        <end position="106"/>
    </location>
</feature>
<dbReference type="AlphaFoldDB" id="H0EAA9"/>
<gene>
    <name evidence="2" type="ORF">PAI11_37830</name>
</gene>
<keyword evidence="3" id="KW-1185">Reference proteome</keyword>
<protein>
    <recommendedName>
        <fullName evidence="4">Helix-turn-helix domain-containing protein</fullName>
    </recommendedName>
</protein>
<dbReference type="RefSeq" id="WP_007578219.1">
    <property type="nucleotide sequence ID" value="NZ_AGUD01000292.1"/>
</dbReference>
<reference evidence="2 3" key="1">
    <citation type="journal article" date="2013" name="Biodegradation">
        <title>Quantitative proteomic analysis of ibuprofen-degrading Patulibacter sp. strain I11.</title>
        <authorList>
            <person name="Almeida B."/>
            <person name="Kjeldal H."/>
            <person name="Lolas I."/>
            <person name="Knudsen A.D."/>
            <person name="Carvalho G."/>
            <person name="Nielsen K.L."/>
            <person name="Barreto Crespo M.T."/>
            <person name="Stensballe A."/>
            <person name="Nielsen J.L."/>
        </authorList>
    </citation>
    <scope>NUCLEOTIDE SEQUENCE [LARGE SCALE GENOMIC DNA]</scope>
    <source>
        <strain evidence="2 3">I11</strain>
    </source>
</reference>